<dbReference type="PANTHER" id="PTHR33919">
    <property type="entry name" value="OS09G0127700 PROTEIN"/>
    <property type="match status" value="1"/>
</dbReference>
<dbReference type="Proteomes" id="UP001327560">
    <property type="component" value="Chromosome 8"/>
</dbReference>
<accession>A0AAQ3L2X0</accession>
<keyword evidence="2" id="KW-0812">Transmembrane</keyword>
<keyword evidence="2" id="KW-0472">Membrane</keyword>
<dbReference type="AlphaFoldDB" id="A0AAQ3L2X0"/>
<evidence type="ECO:0000313" key="3">
    <source>
        <dbReference type="EMBL" id="WOL15902.1"/>
    </source>
</evidence>
<feature type="compositionally biased region" description="Low complexity" evidence="1">
    <location>
        <begin position="1"/>
        <end position="11"/>
    </location>
</feature>
<feature type="transmembrane region" description="Helical" evidence="2">
    <location>
        <begin position="47"/>
        <end position="65"/>
    </location>
</feature>
<keyword evidence="2" id="KW-1133">Transmembrane helix</keyword>
<evidence type="ECO:0000313" key="4">
    <source>
        <dbReference type="Proteomes" id="UP001327560"/>
    </source>
</evidence>
<evidence type="ECO:0000256" key="2">
    <source>
        <dbReference type="SAM" id="Phobius"/>
    </source>
</evidence>
<reference evidence="3 4" key="1">
    <citation type="submission" date="2023-10" db="EMBL/GenBank/DDBJ databases">
        <title>Chromosome-scale genome assembly provides insights into flower coloration mechanisms of Canna indica.</title>
        <authorList>
            <person name="Li C."/>
        </authorList>
    </citation>
    <scope>NUCLEOTIDE SEQUENCE [LARGE SCALE GENOMIC DNA]</scope>
    <source>
        <tissue evidence="3">Flower</tissue>
    </source>
</reference>
<dbReference type="EMBL" id="CP136897">
    <property type="protein sequence ID" value="WOL15902.1"/>
    <property type="molecule type" value="Genomic_DNA"/>
</dbReference>
<sequence length="155" mass="17022">MVARRAGAAARQVSTATTPKMKPMSQASAEYVEHHQRNKPWETKTEFMPIGVMLGLVVAAVTIGIHTAKQQLVHSPGVRVSKKKRELIPEVEEPDHVAGEADRFVTKSFLRKVAHLQDIDSIRSGPSDPTRPDPFDNQPRGMESLKSVGVKPSGH</sequence>
<feature type="region of interest" description="Disordered" evidence="1">
    <location>
        <begin position="1"/>
        <end position="25"/>
    </location>
</feature>
<keyword evidence="4" id="KW-1185">Reference proteome</keyword>
<gene>
    <name evidence="3" type="ORF">Cni_G24683</name>
</gene>
<evidence type="ECO:0000256" key="1">
    <source>
        <dbReference type="SAM" id="MobiDB-lite"/>
    </source>
</evidence>
<name>A0AAQ3L2X0_9LILI</name>
<proteinExistence type="predicted"/>
<dbReference type="PANTHER" id="PTHR33919:SF11">
    <property type="entry name" value="EXPRESSED PROTEIN"/>
    <property type="match status" value="1"/>
</dbReference>
<feature type="region of interest" description="Disordered" evidence="1">
    <location>
        <begin position="118"/>
        <end position="155"/>
    </location>
</feature>
<protein>
    <submittedName>
        <fullName evidence="3">Uncharacterized protein</fullName>
    </submittedName>
</protein>
<organism evidence="3 4">
    <name type="scientific">Canna indica</name>
    <name type="common">Indian-shot</name>
    <dbReference type="NCBI Taxonomy" id="4628"/>
    <lineage>
        <taxon>Eukaryota</taxon>
        <taxon>Viridiplantae</taxon>
        <taxon>Streptophyta</taxon>
        <taxon>Embryophyta</taxon>
        <taxon>Tracheophyta</taxon>
        <taxon>Spermatophyta</taxon>
        <taxon>Magnoliopsida</taxon>
        <taxon>Liliopsida</taxon>
        <taxon>Zingiberales</taxon>
        <taxon>Cannaceae</taxon>
        <taxon>Canna</taxon>
    </lineage>
</organism>